<sequence>MAQRILWWQLQEIRTTWVIYGKFPQKTPRSLQSRSQPYSSKPVLEMLSMLRNSFKVLVGRSPRWRTQTWIATSRSRSRASRFHQLDAAVRGVRKLACSLPYRWIFNLAL</sequence>
<accession>E3TC22</accession>
<proteinExistence type="evidence at transcript level"/>
<organism evidence="1">
    <name type="scientific">Ictalurus furcatus</name>
    <name type="common">Blue catfish</name>
    <name type="synonym">Pimelodus furcatus</name>
    <dbReference type="NCBI Taxonomy" id="66913"/>
    <lineage>
        <taxon>Eukaryota</taxon>
        <taxon>Metazoa</taxon>
        <taxon>Chordata</taxon>
        <taxon>Craniata</taxon>
        <taxon>Vertebrata</taxon>
        <taxon>Euteleostomi</taxon>
        <taxon>Actinopterygii</taxon>
        <taxon>Neopterygii</taxon>
        <taxon>Teleostei</taxon>
        <taxon>Ostariophysi</taxon>
        <taxon>Siluriformes</taxon>
        <taxon>Ictaluridae</taxon>
        <taxon>Ictalurus</taxon>
    </lineage>
</organism>
<reference evidence="1" key="1">
    <citation type="journal article" date="2010" name="PLoS ONE">
        <title>Identification and characterization of full-length cDNAs in channel catfish (Ictalurus punctatus) and blue catfish (Ictalurus furcatus).</title>
        <authorList>
            <person name="Chen F."/>
            <person name="Lee Y."/>
            <person name="Jiang Y."/>
            <person name="Wang S."/>
            <person name="Peatman E."/>
            <person name="Abernathy J."/>
            <person name="Liu H."/>
            <person name="Liu S."/>
            <person name="Kucuktas H."/>
            <person name="Ke C."/>
            <person name="Liu Z."/>
        </authorList>
    </citation>
    <scope>NUCLEOTIDE SEQUENCE</scope>
</reference>
<evidence type="ECO:0000313" key="1">
    <source>
        <dbReference type="EMBL" id="ADO27858.1"/>
    </source>
</evidence>
<name>E3TC22_ICTFU</name>
<gene>
    <name evidence="1" type="primary">RAB31</name>
</gene>
<dbReference type="AlphaFoldDB" id="E3TC22"/>
<keyword evidence="1" id="KW-0378">Hydrolase</keyword>
<dbReference type="EC" id="3.6.5.2" evidence="1"/>
<dbReference type="EMBL" id="GU587901">
    <property type="protein sequence ID" value="ADO27858.1"/>
    <property type="molecule type" value="mRNA"/>
</dbReference>
<dbReference type="GO" id="GO:0003925">
    <property type="term" value="F:G protein activity"/>
    <property type="evidence" value="ECO:0007669"/>
    <property type="project" value="UniProtKB-EC"/>
</dbReference>
<dbReference type="EC" id="3.6.5.3" evidence="1"/>
<dbReference type="EC" id="3.6.5.4" evidence="1"/>
<dbReference type="EC" id="3.6.5.1" evidence="1"/>
<protein>
    <submittedName>
        <fullName evidence="1">Ras-related protein rab-31</fullName>
        <ecNumber evidence="1">3.6.5.1</ecNumber>
        <ecNumber evidence="1">3.6.5.2</ecNumber>
        <ecNumber evidence="1">3.6.5.3</ecNumber>
        <ecNumber evidence="1">3.6.5.4</ecNumber>
    </submittedName>
</protein>